<dbReference type="PANTHER" id="PTHR23028:SF53">
    <property type="entry name" value="ACYL_TRANSF_3 DOMAIN-CONTAINING PROTEIN"/>
    <property type="match status" value="1"/>
</dbReference>
<organism evidence="5 6">
    <name type="scientific">Nocardiopsis mangrovi</name>
    <dbReference type="NCBI Taxonomy" id="1179818"/>
    <lineage>
        <taxon>Bacteria</taxon>
        <taxon>Bacillati</taxon>
        <taxon>Actinomycetota</taxon>
        <taxon>Actinomycetes</taxon>
        <taxon>Streptosporangiales</taxon>
        <taxon>Nocardiopsidaceae</taxon>
        <taxon>Nocardiopsis</taxon>
    </lineage>
</organism>
<gene>
    <name evidence="5" type="ORF">ACFO4E_09210</name>
</gene>
<feature type="transmembrane region" description="Helical" evidence="2">
    <location>
        <begin position="314"/>
        <end position="336"/>
    </location>
</feature>
<evidence type="ECO:0000256" key="2">
    <source>
        <dbReference type="SAM" id="Phobius"/>
    </source>
</evidence>
<feature type="region of interest" description="Disordered" evidence="1">
    <location>
        <begin position="1"/>
        <end position="29"/>
    </location>
</feature>
<dbReference type="InterPro" id="IPR002656">
    <property type="entry name" value="Acyl_transf_3_dom"/>
</dbReference>
<feature type="transmembrane region" description="Helical" evidence="2">
    <location>
        <begin position="280"/>
        <end position="302"/>
    </location>
</feature>
<dbReference type="GO" id="GO:0016746">
    <property type="term" value="F:acyltransferase activity"/>
    <property type="evidence" value="ECO:0007669"/>
    <property type="project" value="UniProtKB-KW"/>
</dbReference>
<evidence type="ECO:0000259" key="4">
    <source>
        <dbReference type="Pfam" id="PF19040"/>
    </source>
</evidence>
<dbReference type="InterPro" id="IPR050879">
    <property type="entry name" value="Acyltransferase_3"/>
</dbReference>
<feature type="transmembrane region" description="Helical" evidence="2">
    <location>
        <begin position="342"/>
        <end position="362"/>
    </location>
</feature>
<dbReference type="RefSeq" id="WP_378572863.1">
    <property type="nucleotide sequence ID" value="NZ_JBHSFQ010000006.1"/>
</dbReference>
<keyword evidence="2" id="KW-0472">Membrane</keyword>
<feature type="transmembrane region" description="Helical" evidence="2">
    <location>
        <begin position="58"/>
        <end position="76"/>
    </location>
</feature>
<feature type="transmembrane region" description="Helical" evidence="2">
    <location>
        <begin position="254"/>
        <end position="274"/>
    </location>
</feature>
<keyword evidence="5" id="KW-0012">Acyltransferase</keyword>
<dbReference type="EC" id="2.3.1.-" evidence="5"/>
<protein>
    <submittedName>
        <fullName evidence="5">Acyltransferase family protein</fullName>
        <ecNumber evidence="5">2.3.1.-</ecNumber>
    </submittedName>
</protein>
<feature type="transmembrane region" description="Helical" evidence="2">
    <location>
        <begin position="36"/>
        <end position="52"/>
    </location>
</feature>
<evidence type="ECO:0000313" key="6">
    <source>
        <dbReference type="Proteomes" id="UP001595923"/>
    </source>
</evidence>
<name>A0ABV9DUE7_9ACTN</name>
<accession>A0ABV9DUE7</accession>
<keyword evidence="2" id="KW-1133">Transmembrane helix</keyword>
<feature type="transmembrane region" description="Helical" evidence="2">
    <location>
        <begin position="383"/>
        <end position="402"/>
    </location>
</feature>
<dbReference type="EMBL" id="JBHSFQ010000006">
    <property type="protein sequence ID" value="MFC4562032.1"/>
    <property type="molecule type" value="Genomic_DNA"/>
</dbReference>
<feature type="compositionally biased region" description="Low complexity" evidence="1">
    <location>
        <begin position="1"/>
        <end position="14"/>
    </location>
</feature>
<reference evidence="6" key="1">
    <citation type="journal article" date="2019" name="Int. J. Syst. Evol. Microbiol.">
        <title>The Global Catalogue of Microorganisms (GCM) 10K type strain sequencing project: providing services to taxonomists for standard genome sequencing and annotation.</title>
        <authorList>
            <consortium name="The Broad Institute Genomics Platform"/>
            <consortium name="The Broad Institute Genome Sequencing Center for Infectious Disease"/>
            <person name="Wu L."/>
            <person name="Ma J."/>
        </authorList>
    </citation>
    <scope>NUCLEOTIDE SEQUENCE [LARGE SCALE GENOMIC DNA]</scope>
    <source>
        <strain evidence="6">XZYJ18</strain>
    </source>
</reference>
<feature type="domain" description="SGNH" evidence="4">
    <location>
        <begin position="470"/>
        <end position="684"/>
    </location>
</feature>
<evidence type="ECO:0000259" key="3">
    <source>
        <dbReference type="Pfam" id="PF01757"/>
    </source>
</evidence>
<dbReference type="InterPro" id="IPR043968">
    <property type="entry name" value="SGNH"/>
</dbReference>
<keyword evidence="5" id="KW-0808">Transferase</keyword>
<feature type="transmembrane region" description="Helical" evidence="2">
    <location>
        <begin position="97"/>
        <end position="116"/>
    </location>
</feature>
<keyword evidence="6" id="KW-1185">Reference proteome</keyword>
<dbReference type="PANTHER" id="PTHR23028">
    <property type="entry name" value="ACETYLTRANSFERASE"/>
    <property type="match status" value="1"/>
</dbReference>
<sequence length="693" mass="73322">MESATTAAPAATATPPGPSPAPPGAAAPGHRPEIQGLRAVAVLLVAVYHIWLGRVSGGVDVFLMLTGFLITGSLVRMVERRGRVDAVAFLTRLAKRLFPAAAVVLGAVLVAASLFLPADRWRDTIAEVVASALYFENWRLALDAVDYLAQDTQASPVQHFWSLSIQGQFYLVWVVLMAAVAWAAARRGWPVRRVALGGLAAVFTVSLGYSVATTATQQQWAYFDTGARLWELALGGILALVLPYLNLPRGLRTVLGWTGLAALVSCGLLLQVSTMFPGYIALWPTLAAALVIVAGTTGSPIGADRLLSWKPLHYIGDISYALYLWHWPVLVCYLTVTDRTSPSLAGGCYILALSLVLAAATTRLTDGGVDRLTRGRGTPVRSLAVGLAFLLPVLTAAGAWTAKLDADQREREAFVSDPANYPGAAALDAGGTGTAAPELPVYPPPAEAADDVPSTYADGCNQGIDSSEVLTCSFGSDTPERTIALVGGSHSAHWFPALERIAESADWRIVNIVKGACLFTDLEQTYKGAPYTACADWNDGVVAELAELRPDAVFTTATSSSIDTEAGFGGEVVVDGYLDRWAELGEMGIEVIAVRDTPRLGFDTAECVATRGAAACSGARAESMAETSPLEGLEGVPANVSLIDLNDLVCPEEQCPAVVGNVLVYWDGSHFTGTYMRTLAPALEERIRTSTGW</sequence>
<feature type="transmembrane region" description="Helical" evidence="2">
    <location>
        <begin position="167"/>
        <end position="185"/>
    </location>
</feature>
<proteinExistence type="predicted"/>
<feature type="domain" description="Acyltransferase 3" evidence="3">
    <location>
        <begin position="33"/>
        <end position="359"/>
    </location>
</feature>
<dbReference type="Proteomes" id="UP001595923">
    <property type="component" value="Unassembled WGS sequence"/>
</dbReference>
<feature type="transmembrane region" description="Helical" evidence="2">
    <location>
        <begin position="194"/>
        <end position="215"/>
    </location>
</feature>
<feature type="transmembrane region" description="Helical" evidence="2">
    <location>
        <begin position="227"/>
        <end position="247"/>
    </location>
</feature>
<dbReference type="Pfam" id="PF19040">
    <property type="entry name" value="SGNH"/>
    <property type="match status" value="1"/>
</dbReference>
<feature type="compositionally biased region" description="Pro residues" evidence="1">
    <location>
        <begin position="15"/>
        <end position="25"/>
    </location>
</feature>
<dbReference type="Pfam" id="PF01757">
    <property type="entry name" value="Acyl_transf_3"/>
    <property type="match status" value="1"/>
</dbReference>
<evidence type="ECO:0000256" key="1">
    <source>
        <dbReference type="SAM" id="MobiDB-lite"/>
    </source>
</evidence>
<comment type="caution">
    <text evidence="5">The sequence shown here is derived from an EMBL/GenBank/DDBJ whole genome shotgun (WGS) entry which is preliminary data.</text>
</comment>
<keyword evidence="2" id="KW-0812">Transmembrane</keyword>
<evidence type="ECO:0000313" key="5">
    <source>
        <dbReference type="EMBL" id="MFC4562032.1"/>
    </source>
</evidence>